<evidence type="ECO:0000256" key="3">
    <source>
        <dbReference type="ARBA" id="ARBA00023134"/>
    </source>
</evidence>
<dbReference type="SUPFAM" id="SSF52540">
    <property type="entry name" value="P-loop containing nucleoside triphosphate hydrolases"/>
    <property type="match status" value="2"/>
</dbReference>
<protein>
    <submittedName>
        <fullName evidence="7">GTPase IMAP family member 8-like</fullName>
    </submittedName>
</protein>
<feature type="region of interest" description="Disordered" evidence="5">
    <location>
        <begin position="862"/>
        <end position="895"/>
    </location>
</feature>
<name>A0A8C5EUZ1_GOUWI</name>
<feature type="compositionally biased region" description="Basic and acidic residues" evidence="5">
    <location>
        <begin position="791"/>
        <end position="808"/>
    </location>
</feature>
<evidence type="ECO:0000259" key="6">
    <source>
        <dbReference type="PROSITE" id="PS51720"/>
    </source>
</evidence>
<accession>A0A8C5EUZ1</accession>
<feature type="region of interest" description="Disordered" evidence="5">
    <location>
        <begin position="786"/>
        <end position="809"/>
    </location>
</feature>
<feature type="compositionally biased region" description="Basic and acidic residues" evidence="5">
    <location>
        <begin position="862"/>
        <end position="890"/>
    </location>
</feature>
<dbReference type="Ensembl" id="ENSGWIT00000028709.1">
    <property type="protein sequence ID" value="ENSGWIP00000026284.1"/>
    <property type="gene ID" value="ENSGWIG00000013798.1"/>
</dbReference>
<dbReference type="PANTHER" id="PTHR10903">
    <property type="entry name" value="GTPASE, IMAP FAMILY MEMBER-RELATED"/>
    <property type="match status" value="1"/>
</dbReference>
<keyword evidence="2" id="KW-0547">Nucleotide-binding</keyword>
<feature type="compositionally biased region" description="Basic and acidic residues" evidence="5">
    <location>
        <begin position="733"/>
        <end position="750"/>
    </location>
</feature>
<dbReference type="FunFam" id="3.40.50.300:FF:000366">
    <property type="entry name" value="GTPase, IMAP family member 2"/>
    <property type="match status" value="1"/>
</dbReference>
<keyword evidence="3" id="KW-0342">GTP-binding</keyword>
<feature type="region of interest" description="Disordered" evidence="5">
    <location>
        <begin position="730"/>
        <end position="751"/>
    </location>
</feature>
<comment type="similarity">
    <text evidence="1">Belongs to the TRAFAC class TrmE-Era-EngA-EngB-Septin-like GTPase superfamily. AIG1/Toc34/Toc159-like paraseptin GTPase family. IAN subfamily.</text>
</comment>
<organism evidence="7 8">
    <name type="scientific">Gouania willdenowi</name>
    <name type="common">Blunt-snouted clingfish</name>
    <name type="synonym">Lepadogaster willdenowi</name>
    <dbReference type="NCBI Taxonomy" id="441366"/>
    <lineage>
        <taxon>Eukaryota</taxon>
        <taxon>Metazoa</taxon>
        <taxon>Chordata</taxon>
        <taxon>Craniata</taxon>
        <taxon>Vertebrata</taxon>
        <taxon>Euteleostomi</taxon>
        <taxon>Actinopterygii</taxon>
        <taxon>Neopterygii</taxon>
        <taxon>Teleostei</taxon>
        <taxon>Neoteleostei</taxon>
        <taxon>Acanthomorphata</taxon>
        <taxon>Ovalentaria</taxon>
        <taxon>Blenniimorphae</taxon>
        <taxon>Blenniiformes</taxon>
        <taxon>Gobiesocoidei</taxon>
        <taxon>Gobiesocidae</taxon>
        <taxon>Gobiesocinae</taxon>
        <taxon>Gouania</taxon>
    </lineage>
</organism>
<dbReference type="Proteomes" id="UP000694680">
    <property type="component" value="Chromosome 9"/>
</dbReference>
<dbReference type="Gene3D" id="3.40.50.300">
    <property type="entry name" value="P-loop containing nucleotide triphosphate hydrolases"/>
    <property type="match status" value="3"/>
</dbReference>
<evidence type="ECO:0000313" key="7">
    <source>
        <dbReference type="Ensembl" id="ENSGWIP00000026284.1"/>
    </source>
</evidence>
<dbReference type="RefSeq" id="XP_028312155.1">
    <property type="nucleotide sequence ID" value="XM_028456354.1"/>
</dbReference>
<sequence length="1020" mass="118521">MADAEFRIVIIGRSPNAKTKLSDLITSQKTFLLKNTDERLIAHGIWRKIPVKVVNCPNVLSSPLVRVKQEVKKCFAQHPSGPNVLLLIVNSLDFTEDDRQRLVFILSFFSSDAFNHSLVIMTQNSESPNPVVNRLIQDCGQRQHRINLNKTEVLGSEVEELMEKIDQIVSVNTGQCLNTPKTAEPKKKQECATTKPHLNLVLCGHFVVGKKSTAQAILGKVNSKQSQGSKHEAEVCGRRVTLAELPSMRGKSQNMCRQDMLSCISLFDPEGVHGFIHVLPLDPPTDEDKEDMMTLQNILTSCVNDFSIISFTVECDPTNHDVVNFVKTNQQIQELCQNFGGRYVVINIKNREQIPQLLETVDKMIATKPGGFTKEMITKPRKLSIYQSGGSYTTQNMNPLRMVLIGKTGSGKSATANTILGKDCFYSSLSETSVTKCCKKEKGAVDGRPVTVVDTPGLFDTSLSNEEVKQELLKCISLLAPGPHVFLLVVQIGRMTREEQDTVGLIKEFFGHKSEDYVIIIFTRGDDLENESIENYMQKNSEGFLKRLVDDCGSRYHVVNNKDRSNHTQVSQLIEKVERLVQKNSGSYYTSAIFQEAQAAIDKEMLRIMKEKEEEMERILREQKNKYLEEMEELKKEVENKQREREKSLLEKELILQKEEKNEIQERRVKEQRKQEEEFERQTKLELKKTQSEKKINANRYLKLTNGELQITTPRVRTLTDLWESQDGAYQQRKQEEEHEQTKELKRTQSEKGFNAKRNMKLTNEELQIPTPRVRTLTDLWESQDGAYQQRKQEEEHEQTKELKRTQSEKGFNAKRNMKLTNEELQISTPMVKTQKHLWESQDGRYQQKQEEERQTLKKLREEFEQSRNKHEAQKIQEDQMTRKQQERQWTKLQQDTQSMKKYMNLKVIEEARQQAEESNDFKRQYMENFEALKDKHEQEIEGFKEQQQLIIKSLNTKPANKKDYDSLMKRQEQEMEQLRAYFPSQNQMEEMQKKHEEQIQMWIREQIKNSPNSKSCTVL</sequence>
<dbReference type="AlphaFoldDB" id="A0A8C5EUZ1"/>
<reference evidence="7" key="3">
    <citation type="submission" date="2025-09" db="UniProtKB">
        <authorList>
            <consortium name="Ensembl"/>
        </authorList>
    </citation>
    <scope>IDENTIFICATION</scope>
</reference>
<feature type="coiled-coil region" evidence="4">
    <location>
        <begin position="594"/>
        <end position="682"/>
    </location>
</feature>
<evidence type="ECO:0000313" key="8">
    <source>
        <dbReference type="Proteomes" id="UP000694680"/>
    </source>
</evidence>
<dbReference type="GeneID" id="114469145"/>
<dbReference type="InterPro" id="IPR027417">
    <property type="entry name" value="P-loop_NTPase"/>
</dbReference>
<evidence type="ECO:0000256" key="4">
    <source>
        <dbReference type="SAM" id="Coils"/>
    </source>
</evidence>
<dbReference type="PROSITE" id="PS51720">
    <property type="entry name" value="G_AIG1"/>
    <property type="match status" value="1"/>
</dbReference>
<evidence type="ECO:0000256" key="2">
    <source>
        <dbReference type="ARBA" id="ARBA00022741"/>
    </source>
</evidence>
<dbReference type="InterPro" id="IPR006703">
    <property type="entry name" value="G_AIG1"/>
</dbReference>
<dbReference type="InterPro" id="IPR045058">
    <property type="entry name" value="GIMA/IAN/Toc"/>
</dbReference>
<dbReference type="OrthoDB" id="8954335at2759"/>
<evidence type="ECO:0000256" key="5">
    <source>
        <dbReference type="SAM" id="MobiDB-lite"/>
    </source>
</evidence>
<gene>
    <name evidence="7" type="primary">LOC114469145</name>
</gene>
<keyword evidence="8" id="KW-1185">Reference proteome</keyword>
<dbReference type="Pfam" id="PF04548">
    <property type="entry name" value="AIG1"/>
    <property type="match status" value="3"/>
</dbReference>
<feature type="domain" description="AIG1-type G" evidence="6">
    <location>
        <begin position="397"/>
        <end position="598"/>
    </location>
</feature>
<proteinExistence type="inferred from homology"/>
<dbReference type="RefSeq" id="XP_028312156.1">
    <property type="nucleotide sequence ID" value="XM_028456355.1"/>
</dbReference>
<reference evidence="7" key="1">
    <citation type="submission" date="2020-06" db="EMBL/GenBank/DDBJ databases">
        <authorList>
            <consortium name="Wellcome Sanger Institute Data Sharing"/>
        </authorList>
    </citation>
    <scope>NUCLEOTIDE SEQUENCE [LARGE SCALE GENOMIC DNA]</scope>
</reference>
<reference evidence="7" key="2">
    <citation type="submission" date="2025-08" db="UniProtKB">
        <authorList>
            <consortium name="Ensembl"/>
        </authorList>
    </citation>
    <scope>IDENTIFICATION</scope>
</reference>
<keyword evidence="4" id="KW-0175">Coiled coil</keyword>
<evidence type="ECO:0000256" key="1">
    <source>
        <dbReference type="ARBA" id="ARBA00008535"/>
    </source>
</evidence>
<dbReference type="CDD" id="cd01852">
    <property type="entry name" value="AIG1"/>
    <property type="match status" value="1"/>
</dbReference>
<dbReference type="PANTHER" id="PTHR10903:SF170">
    <property type="entry name" value="GTPASE IMAP FAMILY MEMBER 7"/>
    <property type="match status" value="1"/>
</dbReference>
<dbReference type="GO" id="GO:0005525">
    <property type="term" value="F:GTP binding"/>
    <property type="evidence" value="ECO:0007669"/>
    <property type="project" value="UniProtKB-KW"/>
</dbReference>
<feature type="coiled-coil region" evidence="4">
    <location>
        <begin position="909"/>
        <end position="982"/>
    </location>
</feature>